<proteinExistence type="predicted"/>
<sequence length="470" mass="54210">MRELVQAPPIRFPTRGDQEAIEILEDFGRSLKREDDEINQACSLATGFSDIVVILERPRDRKSHKFDVSFEEFVQSSETLKAVDELIRFASKGARSIYTVTVLNAFSYQPHKSNTEQDQRCHEVLAQMLRAKKPKVVIRCHRDEYKDEWLKRIELPAREYRLERGNVELTEGHTTVVLQSFHPSRAMNYEVCRPEYRALLIYHFVVAFSELGSALNLPASAEDIRKLCLRDGKGQINDTIRAADSITKALNPDSPRSCRIAKETPTVLRMRRIWAFNRMYSSLKRLFGHSQDYGALGIAEAVLLWKQRLQQDPLYQQSMSWLILCGNQQRDWFARPAQMSSNHLTLEGQFSGLTITEPAIAHQYKEINKKAAYLARIVFATFKQAKRLETSLCEETTAVFEEHNLLIDDYIRNLSISKINDAIQIRSLVICCEEFGSAIRAQPQTLERKEFHNLFPCLRQLAQLLDVKEV</sequence>
<dbReference type="EMBL" id="NIDN02000305">
    <property type="protein sequence ID" value="RLL93478.1"/>
    <property type="molecule type" value="Genomic_DNA"/>
</dbReference>
<evidence type="ECO:0000313" key="2">
    <source>
        <dbReference type="Proteomes" id="UP000215289"/>
    </source>
</evidence>
<dbReference type="OrthoDB" id="4466753at2759"/>
<dbReference type="AlphaFoldDB" id="A0A3R7JBD9"/>
<organism evidence="1 2">
    <name type="scientific">Aspergillus turcosus</name>
    <dbReference type="NCBI Taxonomy" id="1245748"/>
    <lineage>
        <taxon>Eukaryota</taxon>
        <taxon>Fungi</taxon>
        <taxon>Dikarya</taxon>
        <taxon>Ascomycota</taxon>
        <taxon>Pezizomycotina</taxon>
        <taxon>Eurotiomycetes</taxon>
        <taxon>Eurotiomycetidae</taxon>
        <taxon>Eurotiales</taxon>
        <taxon>Aspergillaceae</taxon>
        <taxon>Aspergillus</taxon>
        <taxon>Aspergillus subgen. Fumigati</taxon>
    </lineage>
</organism>
<dbReference type="Proteomes" id="UP000215289">
    <property type="component" value="Unassembled WGS sequence"/>
</dbReference>
<gene>
    <name evidence="1" type="ORF">CFD26_101204</name>
</gene>
<keyword evidence="2" id="KW-1185">Reference proteome</keyword>
<accession>A0A3R7JBD9</accession>
<name>A0A3R7JBD9_9EURO</name>
<protein>
    <submittedName>
        <fullName evidence="1">Uncharacterized protein</fullName>
    </submittedName>
</protein>
<evidence type="ECO:0000313" key="1">
    <source>
        <dbReference type="EMBL" id="RLL93478.1"/>
    </source>
</evidence>
<reference evidence="1 2" key="1">
    <citation type="submission" date="2018-08" db="EMBL/GenBank/DDBJ databases">
        <title>Draft genome sequences of two Aspergillus turcosus clinical strains isolated from bronchoalveolar lavage fluid: one azole-susceptible and the other azole-resistant.</title>
        <authorList>
            <person name="Parent-Michaud M."/>
            <person name="Dufresne P.J."/>
            <person name="Fournier E."/>
            <person name="Martineau C."/>
            <person name="Moreira S."/>
            <person name="Perkins V."/>
            <person name="De Repentigny L."/>
            <person name="Dufresne S.F."/>
        </authorList>
    </citation>
    <scope>NUCLEOTIDE SEQUENCE [LARGE SCALE GENOMIC DNA]</scope>
    <source>
        <strain evidence="1">HMR AF 1038</strain>
    </source>
</reference>
<comment type="caution">
    <text evidence="1">The sequence shown here is derived from an EMBL/GenBank/DDBJ whole genome shotgun (WGS) entry which is preliminary data.</text>
</comment>